<feature type="region of interest" description="Disordered" evidence="1">
    <location>
        <begin position="92"/>
        <end position="112"/>
    </location>
</feature>
<organism evidence="2 3">
    <name type="scientific">Bathycoccus prasinos</name>
    <dbReference type="NCBI Taxonomy" id="41875"/>
    <lineage>
        <taxon>Eukaryota</taxon>
        <taxon>Viridiplantae</taxon>
        <taxon>Chlorophyta</taxon>
        <taxon>Mamiellophyceae</taxon>
        <taxon>Mamiellales</taxon>
        <taxon>Bathycoccaceae</taxon>
        <taxon>Bathycoccus</taxon>
    </lineage>
</organism>
<dbReference type="GeneID" id="19013983"/>
<name>K8EIW6_9CHLO</name>
<sequence length="112" mass="13062">MGFWNRRNNSGEDEQPSTSSPHPFPHDEKDGLYRKHQGQVLYDTDKRAKPHRCNDRLEDVICSLYAGGNLFLTVPKVWSTFTECMRSKEGEEPDVPYVYYTPPSSRLPRSRR</sequence>
<dbReference type="RefSeq" id="XP_007511835.1">
    <property type="nucleotide sequence ID" value="XM_007511773.1"/>
</dbReference>
<evidence type="ECO:0000313" key="2">
    <source>
        <dbReference type="EMBL" id="CCO17956.1"/>
    </source>
</evidence>
<feature type="region of interest" description="Disordered" evidence="1">
    <location>
        <begin position="1"/>
        <end position="49"/>
    </location>
</feature>
<proteinExistence type="predicted"/>
<keyword evidence="3" id="KW-1185">Reference proteome</keyword>
<evidence type="ECO:0000313" key="3">
    <source>
        <dbReference type="Proteomes" id="UP000198341"/>
    </source>
</evidence>
<feature type="compositionally biased region" description="Low complexity" evidence="1">
    <location>
        <begin position="102"/>
        <end position="112"/>
    </location>
</feature>
<dbReference type="KEGG" id="bpg:Bathy08g00040"/>
<evidence type="ECO:0000256" key="1">
    <source>
        <dbReference type="SAM" id="MobiDB-lite"/>
    </source>
</evidence>
<dbReference type="PANTHER" id="PTHR36706">
    <property type="entry name" value="UNNAMED PRODUCT"/>
    <property type="match status" value="1"/>
</dbReference>
<reference evidence="2 3" key="1">
    <citation type="submission" date="2011-10" db="EMBL/GenBank/DDBJ databases">
        <authorList>
            <person name="Genoscope - CEA"/>
        </authorList>
    </citation>
    <scope>NUCLEOTIDE SEQUENCE [LARGE SCALE GENOMIC DNA]</scope>
    <source>
        <strain evidence="2 3">RCC 1105</strain>
    </source>
</reference>
<dbReference type="OrthoDB" id="5516192at2759"/>
<feature type="compositionally biased region" description="Basic and acidic residues" evidence="1">
    <location>
        <begin position="24"/>
        <end position="33"/>
    </location>
</feature>
<dbReference type="EMBL" id="FO082271">
    <property type="protein sequence ID" value="CCO17956.1"/>
    <property type="molecule type" value="Genomic_DNA"/>
</dbReference>
<dbReference type="AlphaFoldDB" id="K8EIW6"/>
<protein>
    <submittedName>
        <fullName evidence="2">Uncharacterized protein</fullName>
    </submittedName>
</protein>
<accession>K8EIW6</accession>
<gene>
    <name evidence="2" type="ORF">Bathy08g00040</name>
</gene>
<dbReference type="Proteomes" id="UP000198341">
    <property type="component" value="Chromosome 8"/>
</dbReference>